<evidence type="ECO:0000256" key="1">
    <source>
        <dbReference type="SAM" id="Phobius"/>
    </source>
</evidence>
<name>A0ABN1XSF8_9ACTN</name>
<keyword evidence="1" id="KW-0472">Membrane</keyword>
<keyword evidence="1" id="KW-1133">Transmembrane helix</keyword>
<gene>
    <name evidence="2" type="ORF">GCM10009639_11890</name>
</gene>
<feature type="transmembrane region" description="Helical" evidence="1">
    <location>
        <begin position="56"/>
        <end position="81"/>
    </location>
</feature>
<reference evidence="2 3" key="1">
    <citation type="journal article" date="2019" name="Int. J. Syst. Evol. Microbiol.">
        <title>The Global Catalogue of Microorganisms (GCM) 10K type strain sequencing project: providing services to taxonomists for standard genome sequencing and annotation.</title>
        <authorList>
            <consortium name="The Broad Institute Genomics Platform"/>
            <consortium name="The Broad Institute Genome Sequencing Center for Infectious Disease"/>
            <person name="Wu L."/>
            <person name="Ma J."/>
        </authorList>
    </citation>
    <scope>NUCLEOTIDE SEQUENCE [LARGE SCALE GENOMIC DNA]</scope>
    <source>
        <strain evidence="2 3">JCM 12393</strain>
    </source>
</reference>
<keyword evidence="1" id="KW-0812">Transmembrane</keyword>
<organism evidence="2 3">
    <name type="scientific">Kitasatospora putterlickiae</name>
    <dbReference type="NCBI Taxonomy" id="221725"/>
    <lineage>
        <taxon>Bacteria</taxon>
        <taxon>Bacillati</taxon>
        <taxon>Actinomycetota</taxon>
        <taxon>Actinomycetes</taxon>
        <taxon>Kitasatosporales</taxon>
        <taxon>Streptomycetaceae</taxon>
        <taxon>Kitasatospora</taxon>
    </lineage>
</organism>
<evidence type="ECO:0000313" key="3">
    <source>
        <dbReference type="Proteomes" id="UP001499863"/>
    </source>
</evidence>
<comment type="caution">
    <text evidence="2">The sequence shown here is derived from an EMBL/GenBank/DDBJ whole genome shotgun (WGS) entry which is preliminary data.</text>
</comment>
<proteinExistence type="predicted"/>
<evidence type="ECO:0000313" key="2">
    <source>
        <dbReference type="EMBL" id="GAA1387156.1"/>
    </source>
</evidence>
<accession>A0ABN1XSF8</accession>
<dbReference type="RefSeq" id="WP_344328600.1">
    <property type="nucleotide sequence ID" value="NZ_BAAAKJ010000056.1"/>
</dbReference>
<sequence length="93" mass="10020">MDLITYKALDTGPGAPQHPGWAHRALHWLCGLSPTAVVFMVGLSLGLGAVASQVTWLPMLIVFSVVWGATLLALAGVFVRWRTSLPARHRMAT</sequence>
<dbReference type="Proteomes" id="UP001499863">
    <property type="component" value="Unassembled WGS sequence"/>
</dbReference>
<keyword evidence="3" id="KW-1185">Reference proteome</keyword>
<protein>
    <submittedName>
        <fullName evidence="2">Uncharacterized protein</fullName>
    </submittedName>
</protein>
<dbReference type="EMBL" id="BAAAKJ010000056">
    <property type="protein sequence ID" value="GAA1387156.1"/>
    <property type="molecule type" value="Genomic_DNA"/>
</dbReference>
<feature type="transmembrane region" description="Helical" evidence="1">
    <location>
        <begin position="26"/>
        <end position="50"/>
    </location>
</feature>